<dbReference type="AlphaFoldDB" id="A0A2K8UAF9"/>
<keyword evidence="3" id="KW-1185">Reference proteome</keyword>
<name>A0A2K8UAF9_9GAMM</name>
<dbReference type="EMBL" id="CP020370">
    <property type="protein sequence ID" value="AUB82562.1"/>
    <property type="molecule type" value="Genomic_DNA"/>
</dbReference>
<evidence type="ECO:0000313" key="3">
    <source>
        <dbReference type="Proteomes" id="UP000232638"/>
    </source>
</evidence>
<reference evidence="2 3" key="1">
    <citation type="submission" date="2017-03" db="EMBL/GenBank/DDBJ databases">
        <title>Complete genome sequence of Candidatus 'Thiodictyon syntrophicum' sp. nov. strain Cad16T, a photolithoautotroph purple sulfur bacterium isolated from an alpine meromictic lake.</title>
        <authorList>
            <person name="Luedin S.M."/>
            <person name="Pothier J.F."/>
            <person name="Danza F."/>
            <person name="Storelli N."/>
            <person name="Wittwer M."/>
            <person name="Tonolla M."/>
        </authorList>
    </citation>
    <scope>NUCLEOTIDE SEQUENCE [LARGE SCALE GENOMIC DNA]</scope>
    <source>
        <strain evidence="2 3">Cad16T</strain>
    </source>
</reference>
<protein>
    <recommendedName>
        <fullName evidence="4">DUF2934 domain-containing protein</fullName>
    </recommendedName>
</protein>
<feature type="region of interest" description="Disordered" evidence="1">
    <location>
        <begin position="1"/>
        <end position="37"/>
    </location>
</feature>
<dbReference type="RefSeq" id="WP_100920285.1">
    <property type="nucleotide sequence ID" value="NZ_CP020370.1"/>
</dbReference>
<gene>
    <name evidence="2" type="ORF">THSYN_17500</name>
</gene>
<proteinExistence type="predicted"/>
<sequence>MGSLQMVERTPRRRGNSGHVPLRTIQEPHAASQRPPMDELLPVISQAAYFRAQRRGFAPGHEVDDWIAAEQEVIAWHHSAGAAARV</sequence>
<dbReference type="OrthoDB" id="8538784at2"/>
<organism evidence="2 3">
    <name type="scientific">Candidatus Thiodictyon syntrophicum</name>
    <dbReference type="NCBI Taxonomy" id="1166950"/>
    <lineage>
        <taxon>Bacteria</taxon>
        <taxon>Pseudomonadati</taxon>
        <taxon>Pseudomonadota</taxon>
        <taxon>Gammaproteobacteria</taxon>
        <taxon>Chromatiales</taxon>
        <taxon>Chromatiaceae</taxon>
        <taxon>Thiodictyon</taxon>
    </lineage>
</organism>
<evidence type="ECO:0000313" key="2">
    <source>
        <dbReference type="EMBL" id="AUB82562.1"/>
    </source>
</evidence>
<evidence type="ECO:0008006" key="4">
    <source>
        <dbReference type="Google" id="ProtNLM"/>
    </source>
</evidence>
<evidence type="ECO:0000256" key="1">
    <source>
        <dbReference type="SAM" id="MobiDB-lite"/>
    </source>
</evidence>
<dbReference type="InterPro" id="IPR021327">
    <property type="entry name" value="DUF2934"/>
</dbReference>
<dbReference type="Proteomes" id="UP000232638">
    <property type="component" value="Chromosome"/>
</dbReference>
<dbReference type="Pfam" id="PF11154">
    <property type="entry name" value="DUF2934"/>
    <property type="match status" value="1"/>
</dbReference>
<accession>A0A2K8UAF9</accession>
<dbReference type="KEGG" id="tsy:THSYN_17500"/>